<organism evidence="18 19">
    <name type="scientific">Lachnellula subtilissima</name>
    <dbReference type="NCBI Taxonomy" id="602034"/>
    <lineage>
        <taxon>Eukaryota</taxon>
        <taxon>Fungi</taxon>
        <taxon>Dikarya</taxon>
        <taxon>Ascomycota</taxon>
        <taxon>Pezizomycotina</taxon>
        <taxon>Leotiomycetes</taxon>
        <taxon>Helotiales</taxon>
        <taxon>Lachnaceae</taxon>
        <taxon>Lachnellula</taxon>
    </lineage>
</organism>
<feature type="compositionally biased region" description="Polar residues" evidence="17">
    <location>
        <begin position="105"/>
        <end position="124"/>
    </location>
</feature>
<dbReference type="PANTHER" id="PTHR28200">
    <property type="entry name" value="DASH COMPLEX SUBUNIT ASK1"/>
    <property type="match status" value="1"/>
</dbReference>
<evidence type="ECO:0000256" key="13">
    <source>
        <dbReference type="ARBA" id="ARBA00023212"/>
    </source>
</evidence>
<reference evidence="18 19" key="1">
    <citation type="submission" date="2018-05" db="EMBL/GenBank/DDBJ databases">
        <title>Genome sequencing and assembly of the regulated plant pathogen Lachnellula willkommii and related sister species for the development of diagnostic species identification markers.</title>
        <authorList>
            <person name="Giroux E."/>
            <person name="Bilodeau G."/>
        </authorList>
    </citation>
    <scope>NUCLEOTIDE SEQUENCE [LARGE SCALE GENOMIC DNA]</scope>
    <source>
        <strain evidence="18 19">CBS 197.66</strain>
    </source>
</reference>
<feature type="compositionally biased region" description="Basic and acidic residues" evidence="17">
    <location>
        <begin position="241"/>
        <end position="250"/>
    </location>
</feature>
<dbReference type="Pfam" id="PF08655">
    <property type="entry name" value="DASH_Ask1"/>
    <property type="match status" value="1"/>
</dbReference>
<gene>
    <name evidence="18" type="primary">ask1</name>
    <name evidence="18" type="ORF">LSUB1_G002760</name>
</gene>
<feature type="compositionally biased region" description="Basic and acidic residues" evidence="17">
    <location>
        <begin position="179"/>
        <end position="194"/>
    </location>
</feature>
<evidence type="ECO:0000256" key="8">
    <source>
        <dbReference type="ARBA" id="ARBA00022618"/>
    </source>
</evidence>
<dbReference type="GO" id="GO:0051301">
    <property type="term" value="P:cell division"/>
    <property type="evidence" value="ECO:0007669"/>
    <property type="project" value="UniProtKB-KW"/>
</dbReference>
<evidence type="ECO:0000256" key="10">
    <source>
        <dbReference type="ARBA" id="ARBA00022776"/>
    </source>
</evidence>
<feature type="compositionally biased region" description="Polar residues" evidence="17">
    <location>
        <begin position="215"/>
        <end position="233"/>
    </location>
</feature>
<evidence type="ECO:0000256" key="14">
    <source>
        <dbReference type="ARBA" id="ARBA00023242"/>
    </source>
</evidence>
<keyword evidence="19" id="KW-1185">Reference proteome</keyword>
<dbReference type="Proteomes" id="UP000462212">
    <property type="component" value="Unassembled WGS sequence"/>
</dbReference>
<keyword evidence="15" id="KW-0131">Cell cycle</keyword>
<feature type="region of interest" description="Disordered" evidence="17">
    <location>
        <begin position="391"/>
        <end position="416"/>
    </location>
</feature>
<evidence type="ECO:0000256" key="7">
    <source>
        <dbReference type="ARBA" id="ARBA00022490"/>
    </source>
</evidence>
<evidence type="ECO:0000256" key="6">
    <source>
        <dbReference type="ARBA" id="ARBA00022454"/>
    </source>
</evidence>
<keyword evidence="6" id="KW-0158">Chromosome</keyword>
<evidence type="ECO:0000256" key="3">
    <source>
        <dbReference type="ARBA" id="ARBA00004629"/>
    </source>
</evidence>
<evidence type="ECO:0000256" key="5">
    <source>
        <dbReference type="ARBA" id="ARBA00014520"/>
    </source>
</evidence>
<dbReference type="GO" id="GO:0042729">
    <property type="term" value="C:DASH complex"/>
    <property type="evidence" value="ECO:0007669"/>
    <property type="project" value="InterPro"/>
</dbReference>
<keyword evidence="12" id="KW-0995">Kinetochore</keyword>
<name>A0A8H8RLL8_9HELO</name>
<keyword evidence="8" id="KW-0132">Cell division</keyword>
<keyword evidence="13" id="KW-0206">Cytoskeleton</keyword>
<keyword evidence="14" id="KW-0539">Nucleus</keyword>
<evidence type="ECO:0000313" key="19">
    <source>
        <dbReference type="Proteomes" id="UP000462212"/>
    </source>
</evidence>
<evidence type="ECO:0000313" key="18">
    <source>
        <dbReference type="EMBL" id="TVY37782.1"/>
    </source>
</evidence>
<dbReference type="InterPro" id="IPR013964">
    <property type="entry name" value="DASH_Ask1"/>
</dbReference>
<dbReference type="AlphaFoldDB" id="A0A8H8RLL8"/>
<dbReference type="GO" id="GO:0072686">
    <property type="term" value="C:mitotic spindle"/>
    <property type="evidence" value="ECO:0007669"/>
    <property type="project" value="InterPro"/>
</dbReference>
<comment type="subcellular location">
    <subcellularLocation>
        <location evidence="3">Chromosome</location>
        <location evidence="3">Centromere</location>
        <location evidence="3">Kinetochore</location>
    </subcellularLocation>
    <subcellularLocation>
        <location evidence="2">Cytoplasm</location>
        <location evidence="2">Cytoskeleton</location>
        <location evidence="2">Spindle</location>
    </subcellularLocation>
    <subcellularLocation>
        <location evidence="1">Nucleus</location>
    </subcellularLocation>
</comment>
<dbReference type="EMBL" id="QGMJ01000327">
    <property type="protein sequence ID" value="TVY37782.1"/>
    <property type="molecule type" value="Genomic_DNA"/>
</dbReference>
<evidence type="ECO:0000256" key="4">
    <source>
        <dbReference type="ARBA" id="ARBA00010731"/>
    </source>
</evidence>
<evidence type="ECO:0000256" key="11">
    <source>
        <dbReference type="ARBA" id="ARBA00022829"/>
    </source>
</evidence>
<evidence type="ECO:0000256" key="15">
    <source>
        <dbReference type="ARBA" id="ARBA00023306"/>
    </source>
</evidence>
<evidence type="ECO:0000256" key="12">
    <source>
        <dbReference type="ARBA" id="ARBA00022838"/>
    </source>
</evidence>
<feature type="compositionally biased region" description="Acidic residues" evidence="17">
    <location>
        <begin position="340"/>
        <end position="350"/>
    </location>
</feature>
<feature type="region of interest" description="Disordered" evidence="17">
    <location>
        <begin position="93"/>
        <end position="350"/>
    </location>
</feature>
<keyword evidence="7" id="KW-0963">Cytoplasm</keyword>
<comment type="caution">
    <text evidence="18">The sequence shown here is derived from an EMBL/GenBank/DDBJ whole genome shotgun (WGS) entry which is preliminary data.</text>
</comment>
<proteinExistence type="inferred from homology"/>
<feature type="compositionally biased region" description="Polar residues" evidence="17">
    <location>
        <begin position="296"/>
        <end position="307"/>
    </location>
</feature>
<evidence type="ECO:0000256" key="1">
    <source>
        <dbReference type="ARBA" id="ARBA00004123"/>
    </source>
</evidence>
<evidence type="ECO:0000256" key="16">
    <source>
        <dbReference type="ARBA" id="ARBA00023328"/>
    </source>
</evidence>
<keyword evidence="9" id="KW-0493">Microtubule</keyword>
<dbReference type="GO" id="GO:0008608">
    <property type="term" value="P:attachment of spindle microtubules to kinetochore"/>
    <property type="evidence" value="ECO:0007669"/>
    <property type="project" value="InterPro"/>
</dbReference>
<feature type="compositionally biased region" description="Basic and acidic residues" evidence="17">
    <location>
        <begin position="325"/>
        <end position="339"/>
    </location>
</feature>
<dbReference type="PANTHER" id="PTHR28200:SF1">
    <property type="entry name" value="DASH COMPLEX SUBUNIT ASK1"/>
    <property type="match status" value="1"/>
</dbReference>
<keyword evidence="10" id="KW-0498">Mitosis</keyword>
<dbReference type="GO" id="GO:0044732">
    <property type="term" value="C:mitotic spindle pole body"/>
    <property type="evidence" value="ECO:0007669"/>
    <property type="project" value="TreeGrafter"/>
</dbReference>
<evidence type="ECO:0000256" key="17">
    <source>
        <dbReference type="SAM" id="MobiDB-lite"/>
    </source>
</evidence>
<keyword evidence="16" id="KW-0137">Centromere</keyword>
<comment type="similarity">
    <text evidence="4">Belongs to the DASH complex ASK1 family.</text>
</comment>
<evidence type="ECO:0000256" key="2">
    <source>
        <dbReference type="ARBA" id="ARBA00004186"/>
    </source>
</evidence>
<accession>A0A8H8RLL8</accession>
<evidence type="ECO:0000256" key="9">
    <source>
        <dbReference type="ARBA" id="ARBA00022701"/>
    </source>
</evidence>
<dbReference type="OrthoDB" id="5573898at2759"/>
<keyword evidence="11" id="KW-0159">Chromosome partition</keyword>
<protein>
    <recommendedName>
        <fullName evidence="5">DASH complex subunit ASK1</fullName>
    </recommendedName>
</protein>
<dbReference type="GO" id="GO:0005874">
    <property type="term" value="C:microtubule"/>
    <property type="evidence" value="ECO:0007669"/>
    <property type="project" value="UniProtKB-KW"/>
</dbReference>
<sequence length="416" mass="45746">MTSRASTSSARPLTLTEELEKLEQSITLTLQGSSSPTPEQTHIDHNFSRAHRIVTSSILPIVEQYAEHSNAVWEGSKFWKQFFEASANVSLSGVEEREEEEDDLSYTQSHENASTYATSTSQPGDETLNAESEQHNRFNETDDSLLDSGDISGSTPRAPRPKSSSSDVPRIAEYPSPYEDLKEELKGDGKKPEHDEGEDAPTTPGPKSRIPDMSMTPTSSPFDPTSHLESTAQKRAGGDPLLHRVLDKNYRLQATPHLTRKDVLFNKTPVNKPSWRDSTSPLSSPPAAAPQLRSEIFSSPIRQQYSKPSAPRTPGVSVQTPAKGKAKDAFAKSSKKDEISWESDSDEDAEGVYQQLGISPPKTIQFNLPQSRLLQTPGTKRIVEDLLQTAGARFDSDGSDDSPSMVAMRDDLDDSF</sequence>